<dbReference type="InterPro" id="IPR011614">
    <property type="entry name" value="Catalase_core"/>
</dbReference>
<keyword evidence="8" id="KW-1133">Transmembrane helix</keyword>
<dbReference type="PANTHER" id="PTHR11465:SF9">
    <property type="entry name" value="CATALASE"/>
    <property type="match status" value="1"/>
</dbReference>
<dbReference type="Gene3D" id="1.20.1280.120">
    <property type="match status" value="1"/>
</dbReference>
<sequence>MRDIGAGELPNRRAALGALLVGGAGVVSIGGFLFARDVIGPERLTAGRIVDRLQAVGGRFPGFRRNHAKGVAVAGRFESNGGAAELSTASVFRAGNHALRGRFSLSGGNPDQTDAVGAVRGLGLWFALPGGEQWRTAMVNLPVFPDPTPRDFYDRQLAYAPDPATGKPNPHRVAAYLAAHPETAAAMRVIAAHPPSPTFATSIFRGLNAFWCVGDAGRRTPVRWELTPRNGPTTPSSAGRDVLFDDLVTALRRGPLSWTLTVIVGVAGQDPTDNASVPWPSERRRIEAGTVVLTDIATETAANVRDVNFDPLVLPGGIEPSNDPLLQARSAAYAESYRRRAGEPGCPGSVRVVGL</sequence>
<keyword evidence="11" id="KW-1185">Reference proteome</keyword>
<dbReference type="RefSeq" id="WP_387406815.1">
    <property type="nucleotide sequence ID" value="NZ_JBIAQY010000026.1"/>
</dbReference>
<evidence type="ECO:0000313" key="10">
    <source>
        <dbReference type="EMBL" id="MFF3574360.1"/>
    </source>
</evidence>
<dbReference type="PANTHER" id="PTHR11465">
    <property type="entry name" value="CATALASE"/>
    <property type="match status" value="1"/>
</dbReference>
<dbReference type="EC" id="1.11.1.-" evidence="7"/>
<dbReference type="InterPro" id="IPR018028">
    <property type="entry name" value="Catalase"/>
</dbReference>
<protein>
    <recommendedName>
        <fullName evidence="7">Catalase-related peroxidase</fullName>
        <ecNumber evidence="7">1.11.1.-</ecNumber>
    </recommendedName>
</protein>
<evidence type="ECO:0000256" key="7">
    <source>
        <dbReference type="PIRNR" id="PIRNR000296"/>
    </source>
</evidence>
<dbReference type="Gene3D" id="2.40.180.10">
    <property type="entry name" value="Catalase core domain"/>
    <property type="match status" value="1"/>
</dbReference>
<dbReference type="SUPFAM" id="SSF56634">
    <property type="entry name" value="Heme-dependent catalase-like"/>
    <property type="match status" value="1"/>
</dbReference>
<keyword evidence="6 7" id="KW-0408">Iron</keyword>
<dbReference type="InterPro" id="IPR020835">
    <property type="entry name" value="Catalase_sf"/>
</dbReference>
<dbReference type="PROSITE" id="PS51402">
    <property type="entry name" value="CATALASE_3"/>
    <property type="match status" value="1"/>
</dbReference>
<keyword evidence="8" id="KW-0472">Membrane</keyword>
<dbReference type="EMBL" id="JBIAQY010000026">
    <property type="protein sequence ID" value="MFF3574360.1"/>
    <property type="molecule type" value="Genomic_DNA"/>
</dbReference>
<keyword evidence="4 7" id="KW-0479">Metal-binding</keyword>
<dbReference type="CDD" id="cd08153">
    <property type="entry name" value="srpA_like"/>
    <property type="match status" value="1"/>
</dbReference>
<evidence type="ECO:0000256" key="8">
    <source>
        <dbReference type="SAM" id="Phobius"/>
    </source>
</evidence>
<evidence type="ECO:0000256" key="4">
    <source>
        <dbReference type="ARBA" id="ARBA00022723"/>
    </source>
</evidence>
<gene>
    <name evidence="10" type="ORF">ACFYXQ_42090</name>
</gene>
<feature type="transmembrane region" description="Helical" evidence="8">
    <location>
        <begin position="15"/>
        <end position="35"/>
    </location>
</feature>
<accession>A0ABW6SDH3</accession>
<evidence type="ECO:0000256" key="3">
    <source>
        <dbReference type="ARBA" id="ARBA00022617"/>
    </source>
</evidence>
<evidence type="ECO:0000256" key="2">
    <source>
        <dbReference type="ARBA" id="ARBA00022559"/>
    </source>
</evidence>
<keyword evidence="8" id="KW-0812">Transmembrane</keyword>
<evidence type="ECO:0000256" key="6">
    <source>
        <dbReference type="ARBA" id="ARBA00023004"/>
    </source>
</evidence>
<evidence type="ECO:0000313" key="11">
    <source>
        <dbReference type="Proteomes" id="UP001601992"/>
    </source>
</evidence>
<evidence type="ECO:0000256" key="5">
    <source>
        <dbReference type="ARBA" id="ARBA00023002"/>
    </source>
</evidence>
<proteinExistence type="inferred from homology"/>
<name>A0ABW6SDH3_9NOCA</name>
<keyword evidence="2 7" id="KW-0575">Peroxidase</keyword>
<dbReference type="SMART" id="SM01060">
    <property type="entry name" value="Catalase"/>
    <property type="match status" value="1"/>
</dbReference>
<dbReference type="Pfam" id="PF00199">
    <property type="entry name" value="Catalase"/>
    <property type="match status" value="1"/>
</dbReference>
<comment type="cofactor">
    <cofactor evidence="7">
        <name>heme</name>
        <dbReference type="ChEBI" id="CHEBI:30413"/>
    </cofactor>
</comment>
<comment type="function">
    <text evidence="7">Has an organic peroxide-dependent peroxidase activity.</text>
</comment>
<keyword evidence="5 7" id="KW-0560">Oxidoreductase</keyword>
<comment type="caution">
    <text evidence="10">The sequence shown here is derived from an EMBL/GenBank/DDBJ whole genome shotgun (WGS) entry which is preliminary data.</text>
</comment>
<dbReference type="Proteomes" id="UP001601992">
    <property type="component" value="Unassembled WGS sequence"/>
</dbReference>
<evidence type="ECO:0000259" key="9">
    <source>
        <dbReference type="SMART" id="SM01060"/>
    </source>
</evidence>
<keyword evidence="3 7" id="KW-0349">Heme</keyword>
<evidence type="ECO:0000256" key="1">
    <source>
        <dbReference type="ARBA" id="ARBA00005329"/>
    </source>
</evidence>
<dbReference type="InterPro" id="IPR024168">
    <property type="entry name" value="Catalase_SrpA-type_pred"/>
</dbReference>
<reference evidence="10 11" key="1">
    <citation type="submission" date="2024-10" db="EMBL/GenBank/DDBJ databases">
        <title>The Natural Products Discovery Center: Release of the First 8490 Sequenced Strains for Exploring Actinobacteria Biosynthetic Diversity.</title>
        <authorList>
            <person name="Kalkreuter E."/>
            <person name="Kautsar S.A."/>
            <person name="Yang D."/>
            <person name="Bader C.D."/>
            <person name="Teijaro C.N."/>
            <person name="Fluegel L."/>
            <person name="Davis C.M."/>
            <person name="Simpson J.R."/>
            <person name="Lauterbach L."/>
            <person name="Steele A.D."/>
            <person name="Gui C."/>
            <person name="Meng S."/>
            <person name="Li G."/>
            <person name="Viehrig K."/>
            <person name="Ye F."/>
            <person name="Su P."/>
            <person name="Kiefer A.F."/>
            <person name="Nichols A."/>
            <person name="Cepeda A.J."/>
            <person name="Yan W."/>
            <person name="Fan B."/>
            <person name="Jiang Y."/>
            <person name="Adhikari A."/>
            <person name="Zheng C.-J."/>
            <person name="Schuster L."/>
            <person name="Cowan T.M."/>
            <person name="Smanski M.J."/>
            <person name="Chevrette M.G."/>
            <person name="De Carvalho L.P.S."/>
            <person name="Shen B."/>
        </authorList>
    </citation>
    <scope>NUCLEOTIDE SEQUENCE [LARGE SCALE GENOMIC DNA]</scope>
    <source>
        <strain evidence="10 11">NPDC002593</strain>
    </source>
</reference>
<dbReference type="GO" id="GO:0004601">
    <property type="term" value="F:peroxidase activity"/>
    <property type="evidence" value="ECO:0007669"/>
    <property type="project" value="UniProtKB-KW"/>
</dbReference>
<dbReference type="PIRSF" id="PIRSF000296">
    <property type="entry name" value="SrpA"/>
    <property type="match status" value="1"/>
</dbReference>
<feature type="domain" description="Catalase core" evidence="9">
    <location>
        <begin position="43"/>
        <end position="354"/>
    </location>
</feature>
<comment type="similarity">
    <text evidence="1 7">Belongs to the catalase family.</text>
</comment>
<organism evidence="10 11">
    <name type="scientific">Nocardia jiangxiensis</name>
    <dbReference type="NCBI Taxonomy" id="282685"/>
    <lineage>
        <taxon>Bacteria</taxon>
        <taxon>Bacillati</taxon>
        <taxon>Actinomycetota</taxon>
        <taxon>Actinomycetes</taxon>
        <taxon>Mycobacteriales</taxon>
        <taxon>Nocardiaceae</taxon>
        <taxon>Nocardia</taxon>
    </lineage>
</organism>